<evidence type="ECO:0000313" key="6">
    <source>
        <dbReference type="EMBL" id="CAH2237041.1"/>
    </source>
</evidence>
<name>A0A8S4RLW4_9NEOP</name>
<dbReference type="AlphaFoldDB" id="A0A8S4RLW4"/>
<evidence type="ECO:0000256" key="5">
    <source>
        <dbReference type="SAM" id="SignalP"/>
    </source>
</evidence>
<keyword evidence="7" id="KW-1185">Reference proteome</keyword>
<organism evidence="6 7">
    <name type="scientific">Pararge aegeria aegeria</name>
    <dbReference type="NCBI Taxonomy" id="348720"/>
    <lineage>
        <taxon>Eukaryota</taxon>
        <taxon>Metazoa</taxon>
        <taxon>Ecdysozoa</taxon>
        <taxon>Arthropoda</taxon>
        <taxon>Hexapoda</taxon>
        <taxon>Insecta</taxon>
        <taxon>Pterygota</taxon>
        <taxon>Neoptera</taxon>
        <taxon>Endopterygota</taxon>
        <taxon>Lepidoptera</taxon>
        <taxon>Glossata</taxon>
        <taxon>Ditrysia</taxon>
        <taxon>Papilionoidea</taxon>
        <taxon>Nymphalidae</taxon>
        <taxon>Satyrinae</taxon>
        <taxon>Satyrini</taxon>
        <taxon>Parargina</taxon>
        <taxon>Pararge</taxon>
    </lineage>
</organism>
<dbReference type="Pfam" id="PF00379">
    <property type="entry name" value="Chitin_bind_4"/>
    <property type="match status" value="1"/>
</dbReference>
<evidence type="ECO:0000313" key="7">
    <source>
        <dbReference type="Proteomes" id="UP000838756"/>
    </source>
</evidence>
<dbReference type="EMBL" id="CAKXAJ010025241">
    <property type="protein sequence ID" value="CAH2237041.1"/>
    <property type="molecule type" value="Genomic_DNA"/>
</dbReference>
<evidence type="ECO:0000256" key="2">
    <source>
        <dbReference type="ARBA" id="ARBA00022729"/>
    </source>
</evidence>
<feature type="signal peptide" evidence="5">
    <location>
        <begin position="1"/>
        <end position="16"/>
    </location>
</feature>
<keyword evidence="1 3" id="KW-0193">Cuticle</keyword>
<dbReference type="Proteomes" id="UP000838756">
    <property type="component" value="Unassembled WGS sequence"/>
</dbReference>
<comment type="caution">
    <text evidence="6">The sequence shown here is derived from an EMBL/GenBank/DDBJ whole genome shotgun (WGS) entry which is preliminary data.</text>
</comment>
<dbReference type="GO" id="GO:0062129">
    <property type="term" value="C:chitin-based extracellular matrix"/>
    <property type="evidence" value="ECO:0007669"/>
    <property type="project" value="TreeGrafter"/>
</dbReference>
<dbReference type="GO" id="GO:0008010">
    <property type="term" value="F:structural constituent of chitin-based larval cuticle"/>
    <property type="evidence" value="ECO:0007669"/>
    <property type="project" value="TreeGrafter"/>
</dbReference>
<evidence type="ECO:0000256" key="3">
    <source>
        <dbReference type="PROSITE-ProRule" id="PRU00497"/>
    </source>
</evidence>
<protein>
    <submittedName>
        <fullName evidence="6">Jg9533 protein</fullName>
    </submittedName>
</protein>
<dbReference type="PRINTS" id="PR00947">
    <property type="entry name" value="CUTICLE"/>
</dbReference>
<accession>A0A8S4RLW4</accession>
<dbReference type="PANTHER" id="PTHR10380">
    <property type="entry name" value="CUTICLE PROTEIN"/>
    <property type="match status" value="1"/>
</dbReference>
<feature type="compositionally biased region" description="Polar residues" evidence="4">
    <location>
        <begin position="28"/>
        <end position="43"/>
    </location>
</feature>
<evidence type="ECO:0000256" key="4">
    <source>
        <dbReference type="SAM" id="MobiDB-lite"/>
    </source>
</evidence>
<evidence type="ECO:0000256" key="1">
    <source>
        <dbReference type="ARBA" id="ARBA00022460"/>
    </source>
</evidence>
<feature type="region of interest" description="Disordered" evidence="4">
    <location>
        <begin position="28"/>
        <end position="55"/>
    </location>
</feature>
<dbReference type="InterPro" id="IPR031311">
    <property type="entry name" value="CHIT_BIND_RR_consensus"/>
</dbReference>
<reference evidence="6" key="1">
    <citation type="submission" date="2022-03" db="EMBL/GenBank/DDBJ databases">
        <authorList>
            <person name="Lindestad O."/>
        </authorList>
    </citation>
    <scope>NUCLEOTIDE SEQUENCE</scope>
</reference>
<proteinExistence type="predicted"/>
<dbReference type="InterPro" id="IPR000618">
    <property type="entry name" value="Insect_cuticle"/>
</dbReference>
<dbReference type="OrthoDB" id="6515429at2759"/>
<gene>
    <name evidence="6" type="primary">jg9533</name>
    <name evidence="6" type="ORF">PAEG_LOCUS14357</name>
</gene>
<dbReference type="InterPro" id="IPR050468">
    <property type="entry name" value="Cuticle_Struct_Prot"/>
</dbReference>
<dbReference type="PROSITE" id="PS51155">
    <property type="entry name" value="CHIT_BIND_RR_2"/>
    <property type="match status" value="1"/>
</dbReference>
<dbReference type="PROSITE" id="PS00233">
    <property type="entry name" value="CHIT_BIND_RR_1"/>
    <property type="match status" value="1"/>
</dbReference>
<keyword evidence="2 5" id="KW-0732">Signal</keyword>
<feature type="chain" id="PRO_5035844476" evidence="5">
    <location>
        <begin position="17"/>
        <end position="112"/>
    </location>
</feature>
<dbReference type="PANTHER" id="PTHR10380:SF173">
    <property type="entry name" value="CUTICULAR PROTEIN 47EF, ISOFORM C-RELATED"/>
    <property type="match status" value="1"/>
</dbReference>
<sequence length="112" mass="12372">MKVIIVALAFVAVAAAAAVDYVQPQVIRSESDQSPDGSYSYSFESDDGTKRQETAEVNQALDEEGKPQNVLFVRGFYSYIDNEGNVQEIRYVADDQGFHPEGPSIPKPVSRR</sequence>